<dbReference type="InterPro" id="IPR051010">
    <property type="entry name" value="BCAA_transport"/>
</dbReference>
<evidence type="ECO:0000259" key="4">
    <source>
        <dbReference type="Pfam" id="PF13458"/>
    </source>
</evidence>
<dbReference type="Gene3D" id="3.40.50.2300">
    <property type="match status" value="2"/>
</dbReference>
<dbReference type="PANTHER" id="PTHR30483:SF6">
    <property type="entry name" value="PERIPLASMIC BINDING PROTEIN OF ABC TRANSPORTER FOR NATURAL AMINO ACIDS"/>
    <property type="match status" value="1"/>
</dbReference>
<proteinExistence type="inferred from homology"/>
<organism evidence="5 6">
    <name type="scientific">Candidatus Sungiibacteriota bacterium</name>
    <dbReference type="NCBI Taxonomy" id="2750080"/>
    <lineage>
        <taxon>Bacteria</taxon>
        <taxon>Candidatus Sungiibacteriota</taxon>
    </lineage>
</organism>
<dbReference type="SUPFAM" id="SSF53822">
    <property type="entry name" value="Periplasmic binding protein-like I"/>
    <property type="match status" value="1"/>
</dbReference>
<evidence type="ECO:0000256" key="1">
    <source>
        <dbReference type="ARBA" id="ARBA00010062"/>
    </source>
</evidence>
<dbReference type="InterPro" id="IPR028082">
    <property type="entry name" value="Peripla_BP_I"/>
</dbReference>
<keyword evidence="3" id="KW-0472">Membrane</keyword>
<name>A0A7T5RJ77_9BACT</name>
<reference evidence="5 6" key="1">
    <citation type="submission" date="2020-07" db="EMBL/GenBank/DDBJ databases">
        <title>Huge and variable diversity of episymbiotic CPR bacteria and DPANN archaea in groundwater ecosystems.</title>
        <authorList>
            <person name="He C.Y."/>
            <person name="Keren R."/>
            <person name="Whittaker M."/>
            <person name="Farag I.F."/>
            <person name="Doudna J."/>
            <person name="Cate J.H.D."/>
            <person name="Banfield J.F."/>
        </authorList>
    </citation>
    <scope>NUCLEOTIDE SEQUENCE [LARGE SCALE GENOMIC DNA]</scope>
    <source>
        <strain evidence="5">NC_groundwater_541_Ag_S-0.1um_46_50</strain>
    </source>
</reference>
<dbReference type="Pfam" id="PF13458">
    <property type="entry name" value="Peripla_BP_6"/>
    <property type="match status" value="1"/>
</dbReference>
<dbReference type="AlphaFoldDB" id="A0A7T5RJ77"/>
<evidence type="ECO:0000256" key="2">
    <source>
        <dbReference type="ARBA" id="ARBA00022729"/>
    </source>
</evidence>
<keyword evidence="3" id="KW-1133">Transmembrane helix</keyword>
<feature type="domain" description="Leucine-binding protein" evidence="4">
    <location>
        <begin position="39"/>
        <end position="330"/>
    </location>
</feature>
<evidence type="ECO:0000313" key="5">
    <source>
        <dbReference type="EMBL" id="QQG45099.1"/>
    </source>
</evidence>
<keyword evidence="2" id="KW-0732">Signal</keyword>
<sequence>MKNLYKPNLRKIILGLVILIILVGAAYLTFIDKQSSNAITVGVITDLTGPAAYWGESTREGAQLAVNQLQESGIGVQVVFEDYQLEAARAVGAAQKLVAVDKVDAVYAEFNPAAISVGSFLKDKNILYVYDAAVVSPLRGLPYAYKTYLDYKGGCKAIAKKFKETGVNKIGVLKVNLEFGELCLEGVKEIYGNPVISEGYNLGDTDFRTQLLKIKGNGANAVINVGFEGDTYNTLKTIRDFQYKMLYGTVDDTITDKVKKDFTSELKGGFTFGFRDVDPVFRAKLKAKLQDKTLATEYAAALAYTHIRQITEALHQCNKDLSCVIKKLDAARPDPTIGFERFDKHIGVLDMSIRSY</sequence>
<evidence type="ECO:0000313" key="6">
    <source>
        <dbReference type="Proteomes" id="UP000595618"/>
    </source>
</evidence>
<comment type="similarity">
    <text evidence="1">Belongs to the leucine-binding protein family.</text>
</comment>
<gene>
    <name evidence="5" type="ORF">HYW89_03830</name>
</gene>
<dbReference type="PANTHER" id="PTHR30483">
    <property type="entry name" value="LEUCINE-SPECIFIC-BINDING PROTEIN"/>
    <property type="match status" value="1"/>
</dbReference>
<evidence type="ECO:0000256" key="3">
    <source>
        <dbReference type="SAM" id="Phobius"/>
    </source>
</evidence>
<keyword evidence="3" id="KW-0812">Transmembrane</keyword>
<accession>A0A7T5RJ77</accession>
<protein>
    <submittedName>
        <fullName evidence="5">ABC transporter substrate-binding protein</fullName>
    </submittedName>
</protein>
<dbReference type="InterPro" id="IPR028081">
    <property type="entry name" value="Leu-bd"/>
</dbReference>
<dbReference type="EMBL" id="CP066690">
    <property type="protein sequence ID" value="QQG45099.1"/>
    <property type="molecule type" value="Genomic_DNA"/>
</dbReference>
<feature type="transmembrane region" description="Helical" evidence="3">
    <location>
        <begin position="12"/>
        <end position="30"/>
    </location>
</feature>
<dbReference type="Proteomes" id="UP000595618">
    <property type="component" value="Chromosome"/>
</dbReference>